<dbReference type="Pfam" id="PF07681">
    <property type="entry name" value="DoxX"/>
    <property type="match status" value="1"/>
</dbReference>
<feature type="transmembrane region" description="Helical" evidence="5">
    <location>
        <begin position="64"/>
        <end position="83"/>
    </location>
</feature>
<feature type="transmembrane region" description="Helical" evidence="5">
    <location>
        <begin position="103"/>
        <end position="120"/>
    </location>
</feature>
<name>A0ABD5Z6C6_9EURY</name>
<sequence>MIRRLVYVLARAAFGAKFARDGYENLTDIDDIVEFADGAGVPYASVLVPAASLLLLVGGILLALGIAPILGVIAIATFLLGVTPEMHDFWHETGEERTEEFDSFLRNIAFLGAAVAFWLVSRRRGQTATKELPVE</sequence>
<keyword evidence="7" id="KW-1185">Reference proteome</keyword>
<proteinExistence type="predicted"/>
<keyword evidence="2 5" id="KW-0812">Transmembrane</keyword>
<evidence type="ECO:0000313" key="6">
    <source>
        <dbReference type="EMBL" id="MFC7200765.1"/>
    </source>
</evidence>
<gene>
    <name evidence="6" type="ORF">ACFQJ9_15330</name>
</gene>
<evidence type="ECO:0000256" key="5">
    <source>
        <dbReference type="SAM" id="Phobius"/>
    </source>
</evidence>
<evidence type="ECO:0000256" key="4">
    <source>
        <dbReference type="ARBA" id="ARBA00023136"/>
    </source>
</evidence>
<dbReference type="Proteomes" id="UP001596447">
    <property type="component" value="Unassembled WGS sequence"/>
</dbReference>
<comment type="caution">
    <text evidence="6">The sequence shown here is derived from an EMBL/GenBank/DDBJ whole genome shotgun (WGS) entry which is preliminary data.</text>
</comment>
<keyword evidence="4 5" id="KW-0472">Membrane</keyword>
<dbReference type="GO" id="GO:0016020">
    <property type="term" value="C:membrane"/>
    <property type="evidence" value="ECO:0007669"/>
    <property type="project" value="UniProtKB-SubCell"/>
</dbReference>
<dbReference type="InterPro" id="IPR032808">
    <property type="entry name" value="DoxX"/>
</dbReference>
<evidence type="ECO:0000256" key="1">
    <source>
        <dbReference type="ARBA" id="ARBA00004141"/>
    </source>
</evidence>
<accession>A0ABD5Z6C6</accession>
<dbReference type="EMBL" id="JBHTAR010000011">
    <property type="protein sequence ID" value="MFC7200765.1"/>
    <property type="molecule type" value="Genomic_DNA"/>
</dbReference>
<organism evidence="6 7">
    <name type="scientific">Halospeciosus flavus</name>
    <dbReference type="NCBI Taxonomy" id="3032283"/>
    <lineage>
        <taxon>Archaea</taxon>
        <taxon>Methanobacteriati</taxon>
        <taxon>Methanobacteriota</taxon>
        <taxon>Stenosarchaea group</taxon>
        <taxon>Halobacteria</taxon>
        <taxon>Halobacteriales</taxon>
        <taxon>Halobacteriaceae</taxon>
        <taxon>Halospeciosus</taxon>
    </lineage>
</organism>
<evidence type="ECO:0000256" key="2">
    <source>
        <dbReference type="ARBA" id="ARBA00022692"/>
    </source>
</evidence>
<evidence type="ECO:0000313" key="7">
    <source>
        <dbReference type="Proteomes" id="UP001596447"/>
    </source>
</evidence>
<keyword evidence="3 5" id="KW-1133">Transmembrane helix</keyword>
<evidence type="ECO:0000256" key="3">
    <source>
        <dbReference type="ARBA" id="ARBA00022989"/>
    </source>
</evidence>
<protein>
    <submittedName>
        <fullName evidence="6">DoxX family membrane protein</fullName>
    </submittedName>
</protein>
<dbReference type="AlphaFoldDB" id="A0ABD5Z6C6"/>
<dbReference type="RefSeq" id="WP_279527530.1">
    <property type="nucleotide sequence ID" value="NZ_CP122312.1"/>
</dbReference>
<reference evidence="6 7" key="1">
    <citation type="journal article" date="2019" name="Int. J. Syst. Evol. Microbiol.">
        <title>The Global Catalogue of Microorganisms (GCM) 10K type strain sequencing project: providing services to taxonomists for standard genome sequencing and annotation.</title>
        <authorList>
            <consortium name="The Broad Institute Genomics Platform"/>
            <consortium name="The Broad Institute Genome Sequencing Center for Infectious Disease"/>
            <person name="Wu L."/>
            <person name="Ma J."/>
        </authorList>
    </citation>
    <scope>NUCLEOTIDE SEQUENCE [LARGE SCALE GENOMIC DNA]</scope>
    <source>
        <strain evidence="6 7">XZGYJ-43</strain>
    </source>
</reference>
<comment type="subcellular location">
    <subcellularLocation>
        <location evidence="1">Membrane</location>
        <topology evidence="1">Multi-pass membrane protein</topology>
    </subcellularLocation>
</comment>